<feature type="transmembrane region" description="Helical" evidence="6">
    <location>
        <begin position="130"/>
        <end position="150"/>
    </location>
</feature>
<keyword evidence="3 6" id="KW-0812">Transmembrane</keyword>
<feature type="transmembrane region" description="Helical" evidence="6">
    <location>
        <begin position="6"/>
        <end position="25"/>
    </location>
</feature>
<dbReference type="Proteomes" id="UP001595882">
    <property type="component" value="Unassembled WGS sequence"/>
</dbReference>
<protein>
    <submittedName>
        <fullName evidence="8">Type II secretion system F family protein</fullName>
    </submittedName>
</protein>
<feature type="transmembrane region" description="Helical" evidence="6">
    <location>
        <begin position="278"/>
        <end position="299"/>
    </location>
</feature>
<dbReference type="PANTHER" id="PTHR35007:SF2">
    <property type="entry name" value="PILUS ASSEMBLE PROTEIN"/>
    <property type="match status" value="1"/>
</dbReference>
<comment type="subcellular location">
    <subcellularLocation>
        <location evidence="1">Cell membrane</location>
        <topology evidence="1">Multi-pass membrane protein</topology>
    </subcellularLocation>
</comment>
<dbReference type="InterPro" id="IPR018076">
    <property type="entry name" value="T2SS_GspF_dom"/>
</dbReference>
<reference evidence="9" key="1">
    <citation type="journal article" date="2019" name="Int. J. Syst. Evol. Microbiol.">
        <title>The Global Catalogue of Microorganisms (GCM) 10K type strain sequencing project: providing services to taxonomists for standard genome sequencing and annotation.</title>
        <authorList>
            <consortium name="The Broad Institute Genomics Platform"/>
            <consortium name="The Broad Institute Genome Sequencing Center for Infectious Disease"/>
            <person name="Wu L."/>
            <person name="Ma J."/>
        </authorList>
    </citation>
    <scope>NUCLEOTIDE SEQUENCE [LARGE SCALE GENOMIC DNA]</scope>
    <source>
        <strain evidence="9">CCUG 37865</strain>
    </source>
</reference>
<keyword evidence="2" id="KW-1003">Cell membrane</keyword>
<gene>
    <name evidence="8" type="ORF">ACFOY7_05010</name>
</gene>
<dbReference type="EMBL" id="JBHSDT010000004">
    <property type="protein sequence ID" value="MFC4402425.1"/>
    <property type="molecule type" value="Genomic_DNA"/>
</dbReference>
<evidence type="ECO:0000256" key="5">
    <source>
        <dbReference type="ARBA" id="ARBA00023136"/>
    </source>
</evidence>
<evidence type="ECO:0000313" key="9">
    <source>
        <dbReference type="Proteomes" id="UP001595882"/>
    </source>
</evidence>
<dbReference type="RefSeq" id="WP_390250003.1">
    <property type="nucleotide sequence ID" value="NZ_JBHSDT010000004.1"/>
</dbReference>
<evidence type="ECO:0000256" key="3">
    <source>
        <dbReference type="ARBA" id="ARBA00022692"/>
    </source>
</evidence>
<comment type="caution">
    <text evidence="8">The sequence shown here is derived from an EMBL/GenBank/DDBJ whole genome shotgun (WGS) entry which is preliminary data.</text>
</comment>
<keyword evidence="5 6" id="KW-0472">Membrane</keyword>
<proteinExistence type="predicted"/>
<evidence type="ECO:0000259" key="7">
    <source>
        <dbReference type="Pfam" id="PF00482"/>
    </source>
</evidence>
<feature type="transmembrane region" description="Helical" evidence="6">
    <location>
        <begin position="104"/>
        <end position="124"/>
    </location>
</feature>
<evidence type="ECO:0000313" key="8">
    <source>
        <dbReference type="EMBL" id="MFC4402425.1"/>
    </source>
</evidence>
<accession>A0ABV8WRD2</accession>
<dbReference type="Pfam" id="PF00482">
    <property type="entry name" value="T2SSF"/>
    <property type="match status" value="1"/>
</dbReference>
<evidence type="ECO:0000256" key="4">
    <source>
        <dbReference type="ARBA" id="ARBA00022989"/>
    </source>
</evidence>
<dbReference type="PANTHER" id="PTHR35007">
    <property type="entry name" value="INTEGRAL MEMBRANE PROTEIN-RELATED"/>
    <property type="match status" value="1"/>
</dbReference>
<evidence type="ECO:0000256" key="6">
    <source>
        <dbReference type="SAM" id="Phobius"/>
    </source>
</evidence>
<name>A0ABV8WRD2_9BACI</name>
<feature type="domain" description="Type II secretion system protein GspF" evidence="7">
    <location>
        <begin position="169"/>
        <end position="294"/>
    </location>
</feature>
<keyword evidence="9" id="KW-1185">Reference proteome</keyword>
<evidence type="ECO:0000256" key="1">
    <source>
        <dbReference type="ARBA" id="ARBA00004651"/>
    </source>
</evidence>
<evidence type="ECO:0000256" key="2">
    <source>
        <dbReference type="ARBA" id="ARBA00022475"/>
    </source>
</evidence>
<keyword evidence="4 6" id="KW-1133">Transmembrane helix</keyword>
<organism evidence="8 9">
    <name type="scientific">Gracilibacillus xinjiangensis</name>
    <dbReference type="NCBI Taxonomy" id="1193282"/>
    <lineage>
        <taxon>Bacteria</taxon>
        <taxon>Bacillati</taxon>
        <taxon>Bacillota</taxon>
        <taxon>Bacilli</taxon>
        <taxon>Bacillales</taxon>
        <taxon>Bacillaceae</taxon>
        <taxon>Gracilibacillus</taxon>
    </lineage>
</organism>
<sequence length="305" mass="34214">MVAVVSSFFLFISLLTYTLLILLTAKRSHIRNRVETYFVAQATAGSVELEQEEASFLTRVITPVWGNFQKRFTKRIGKEEAYKLETLLLQAGQPFHLNPVKFKAVQFLIGIILPVIGLSYSVLIGFSFNVSLLIIIICLGIAIISPKRFLKARAEKRSKQAIKELPDLLDLLTISLEAGLGFDAALNQVVAKKDGILAEEFKTVLEEMRLGKTRKEALIGLSDRVISEELRTFVSSIIQAEKLGVGMVSVLRVQTEDLRLSRKQKAEEKAMKAPIKMMFPLVLFIFPTLFIILLGPAILQLMENF</sequence>